<dbReference type="SMART" id="SM00139">
    <property type="entry name" value="MyTH4"/>
    <property type="match status" value="1"/>
</dbReference>
<evidence type="ECO:0000259" key="1">
    <source>
        <dbReference type="PROSITE" id="PS51016"/>
    </source>
</evidence>
<protein>
    <recommendedName>
        <fullName evidence="1">MyTH4 domain-containing protein</fullName>
    </recommendedName>
</protein>
<dbReference type="InterPro" id="IPR029071">
    <property type="entry name" value="Ubiquitin-like_domsf"/>
</dbReference>
<name>A0A3P9HQS6_ORYLA</name>
<dbReference type="Pfam" id="PF00784">
    <property type="entry name" value="MyTH4"/>
    <property type="match status" value="1"/>
</dbReference>
<proteinExistence type="predicted"/>
<dbReference type="PANTHER" id="PTHR22692:SF21">
    <property type="entry name" value="MYOSIN XVA"/>
    <property type="match status" value="1"/>
</dbReference>
<reference evidence="2" key="3">
    <citation type="submission" date="2025-08" db="UniProtKB">
        <authorList>
            <consortium name="Ensembl"/>
        </authorList>
    </citation>
    <scope>IDENTIFICATION</scope>
    <source>
        <strain evidence="2">HSOK</strain>
    </source>
</reference>
<dbReference type="Proteomes" id="UP000265200">
    <property type="component" value="Chromosome 1"/>
</dbReference>
<dbReference type="Gene3D" id="1.25.40.530">
    <property type="entry name" value="MyTH4 domain"/>
    <property type="match status" value="1"/>
</dbReference>
<dbReference type="Gene3D" id="3.10.20.90">
    <property type="entry name" value="Phosphatidylinositol 3-kinase Catalytic Subunit, Chain A, domain 1"/>
    <property type="match status" value="1"/>
</dbReference>
<evidence type="ECO:0000313" key="2">
    <source>
        <dbReference type="Ensembl" id="ENSORLP00015009883.1"/>
    </source>
</evidence>
<reference evidence="2" key="4">
    <citation type="submission" date="2025-09" db="UniProtKB">
        <authorList>
            <consortium name="Ensembl"/>
        </authorList>
    </citation>
    <scope>IDENTIFICATION</scope>
    <source>
        <strain evidence="2">HSOK</strain>
    </source>
</reference>
<dbReference type="InterPro" id="IPR000857">
    <property type="entry name" value="MyTH4_dom"/>
</dbReference>
<feature type="domain" description="MyTH4" evidence="1">
    <location>
        <begin position="1"/>
        <end position="178"/>
    </location>
</feature>
<dbReference type="GO" id="GO:0005856">
    <property type="term" value="C:cytoskeleton"/>
    <property type="evidence" value="ECO:0007669"/>
    <property type="project" value="InterPro"/>
</dbReference>
<evidence type="ECO:0000313" key="3">
    <source>
        <dbReference type="Proteomes" id="UP000265200"/>
    </source>
</evidence>
<organism evidence="2 3">
    <name type="scientific">Oryzias latipes</name>
    <name type="common">Japanese rice fish</name>
    <name type="synonym">Japanese killifish</name>
    <dbReference type="NCBI Taxonomy" id="8090"/>
    <lineage>
        <taxon>Eukaryota</taxon>
        <taxon>Metazoa</taxon>
        <taxon>Chordata</taxon>
        <taxon>Craniata</taxon>
        <taxon>Vertebrata</taxon>
        <taxon>Euteleostomi</taxon>
        <taxon>Actinopterygii</taxon>
        <taxon>Neopterygii</taxon>
        <taxon>Teleostei</taxon>
        <taxon>Neoteleostei</taxon>
        <taxon>Acanthomorphata</taxon>
        <taxon>Ovalentaria</taxon>
        <taxon>Atherinomorphae</taxon>
        <taxon>Beloniformes</taxon>
        <taxon>Adrianichthyidae</taxon>
        <taxon>Oryziinae</taxon>
        <taxon>Oryzias</taxon>
    </lineage>
</organism>
<dbReference type="AlphaFoldDB" id="A0A3P9HQS6"/>
<dbReference type="PANTHER" id="PTHR22692">
    <property type="entry name" value="MYOSIN VII, XV"/>
    <property type="match status" value="1"/>
</dbReference>
<dbReference type="InterPro" id="IPR051567">
    <property type="entry name" value="Unconventional_Myosin_ATPase"/>
</dbReference>
<dbReference type="InterPro" id="IPR038185">
    <property type="entry name" value="MyTH4_dom_sf"/>
</dbReference>
<sequence length="488" mass="55033">MRFMGDSPLRGVTEQEVISTFLKVKHSQVVHFQEPRLSLIVAVFLIFKPVVTMRTTTQPNKRCVDNTCMCLCFLQLIGEFTLMRDEAYCQLLKQLTANTSSKPDSCQRGWRLLYILTAFHRCSEVLKPFLLKYLQQASRSTGAQYQGIAKACEQNLKKTFQHGGRLVPPSSMELKAMMAGRSSKRQLFLFPGGIERHVKIKTCTVALEAVEELCYEMGLHRLEAMEEYAIFLVTNRGQHVRPLNKHEYILDVTTEAELVDSSYSLWFRRVIWTQPLRFENELCVAMQYNQILPDYRKGLLNVLPQGKVSDQQFHQISKLAALQHRAKDGIFIPSIHELSEYIAAPLFKKQQPQQWVTMVTQHMQQAQALNPHQARAQFLGKIAEQFTFYRKMFPPVTPLSINMASTSSTKIHTYGTTHTLLPVLFCIAVITLDLCGAGADGYGPSGGGAVQPHPEAHSWIKLPLRGHHCGRHECTTSGPAAAGAGTNI</sequence>
<reference evidence="2 3" key="2">
    <citation type="submission" date="2017-04" db="EMBL/GenBank/DDBJ databases">
        <title>CpG methylation of centromeres and impact of large insertions on vertebrate speciation.</title>
        <authorList>
            <person name="Ichikawa K."/>
            <person name="Yoshimura J."/>
            <person name="Morishita S."/>
        </authorList>
    </citation>
    <scope>NUCLEOTIDE SEQUENCE</scope>
    <source>
        <strain evidence="2 3">HSOK</strain>
    </source>
</reference>
<accession>A0A3P9HQS6</accession>
<dbReference type="Ensembl" id="ENSORLT00015016327.1">
    <property type="protein sequence ID" value="ENSORLP00015009883.1"/>
    <property type="gene ID" value="ENSORLG00015010739.1"/>
</dbReference>
<dbReference type="PROSITE" id="PS51016">
    <property type="entry name" value="MYTH4"/>
    <property type="match status" value="1"/>
</dbReference>
<dbReference type="SUPFAM" id="SSF54236">
    <property type="entry name" value="Ubiquitin-like"/>
    <property type="match status" value="1"/>
</dbReference>
<reference key="1">
    <citation type="journal article" date="2007" name="Nature">
        <title>The medaka draft genome and insights into vertebrate genome evolution.</title>
        <authorList>
            <person name="Kasahara M."/>
            <person name="Naruse K."/>
            <person name="Sasaki S."/>
            <person name="Nakatani Y."/>
            <person name="Qu W."/>
            <person name="Ahsan B."/>
            <person name="Yamada T."/>
            <person name="Nagayasu Y."/>
            <person name="Doi K."/>
            <person name="Kasai Y."/>
            <person name="Jindo T."/>
            <person name="Kobayashi D."/>
            <person name="Shimada A."/>
            <person name="Toyoda A."/>
            <person name="Kuroki Y."/>
            <person name="Fujiyama A."/>
            <person name="Sasaki T."/>
            <person name="Shimizu A."/>
            <person name="Asakawa S."/>
            <person name="Shimizu N."/>
            <person name="Hashimoto S."/>
            <person name="Yang J."/>
            <person name="Lee Y."/>
            <person name="Matsushima K."/>
            <person name="Sugano S."/>
            <person name="Sakaizumi M."/>
            <person name="Narita T."/>
            <person name="Ohishi K."/>
            <person name="Haga S."/>
            <person name="Ohta F."/>
            <person name="Nomoto H."/>
            <person name="Nogata K."/>
            <person name="Morishita T."/>
            <person name="Endo T."/>
            <person name="Shin-I T."/>
            <person name="Takeda H."/>
            <person name="Morishita S."/>
            <person name="Kohara Y."/>
        </authorList>
    </citation>
    <scope>NUCLEOTIDE SEQUENCE [LARGE SCALE GENOMIC DNA]</scope>
    <source>
        <strain>Hd-rR</strain>
    </source>
</reference>